<feature type="binding site" evidence="3">
    <location>
        <position position="17"/>
    </location>
    <ligand>
        <name>a divalent metal cation</name>
        <dbReference type="ChEBI" id="CHEBI:60240"/>
        <label>1</label>
    </ligand>
</feature>
<dbReference type="NCBIfam" id="TIGR00010">
    <property type="entry name" value="YchF/TatD family DNA exonuclease"/>
    <property type="match status" value="1"/>
</dbReference>
<dbReference type="PIRSF" id="PIRSF005902">
    <property type="entry name" value="DNase_TatD"/>
    <property type="match status" value="1"/>
</dbReference>
<dbReference type="Proteomes" id="UP000762703">
    <property type="component" value="Unassembled WGS sequence"/>
</dbReference>
<keyword evidence="2" id="KW-0378">Hydrolase</keyword>
<sequence>MQKDFLGILMIIDTHCHIYSSEMENAEEIISEAGNNGICVILNGIDVSSNKEVLELVAKYDNAYAALGYFYSVADEITDEDIALLDSQIENDNVVAVGEIGLDYYYTKDNADKQKELFEKMLDLAQKHDLPVIVHSRKSMQDTFDILKKHDVVGSMHCYQGSAEMAREFIKLGFYIGIGGPITYKNNKKTKKVIKTMDINHMLVETDSPYLTPQDKRGEKNTPLNLKYIIREIAHELDLDEDEVIEITTENAKTLFKI</sequence>
<protein>
    <submittedName>
        <fullName evidence="4">TatD family deoxyribonuclease</fullName>
    </submittedName>
</protein>
<evidence type="ECO:0000256" key="2">
    <source>
        <dbReference type="ARBA" id="ARBA00022801"/>
    </source>
</evidence>
<feature type="binding site" evidence="3">
    <location>
        <position position="157"/>
    </location>
    <ligand>
        <name>a divalent metal cation</name>
        <dbReference type="ChEBI" id="CHEBI:60240"/>
        <label>2</label>
    </ligand>
</feature>
<dbReference type="PANTHER" id="PTHR46124:SF2">
    <property type="entry name" value="D-AMINOACYL-TRNA DEACYLASE"/>
    <property type="match status" value="1"/>
</dbReference>
<feature type="binding site" evidence="3">
    <location>
        <position position="135"/>
    </location>
    <ligand>
        <name>a divalent metal cation</name>
        <dbReference type="ChEBI" id="CHEBI:60240"/>
        <label>2</label>
    </ligand>
</feature>
<keyword evidence="1 3" id="KW-0479">Metal-binding</keyword>
<accession>A0A8T3VCP3</accession>
<dbReference type="PANTHER" id="PTHR46124">
    <property type="entry name" value="D-AMINOACYL-TRNA DEACYLASE"/>
    <property type="match status" value="1"/>
</dbReference>
<dbReference type="GO" id="GO:0004536">
    <property type="term" value="F:DNA nuclease activity"/>
    <property type="evidence" value="ECO:0007669"/>
    <property type="project" value="InterPro"/>
</dbReference>
<dbReference type="AlphaFoldDB" id="A0A8T3VCP3"/>
<reference evidence="4" key="1">
    <citation type="submission" date="2019-04" db="EMBL/GenBank/DDBJ databases">
        <title>Evolution of Biomass-Degrading Anaerobic Consortia Revealed by Metagenomics.</title>
        <authorList>
            <person name="Peng X."/>
        </authorList>
    </citation>
    <scope>NUCLEOTIDE SEQUENCE</scope>
    <source>
        <strain evidence="4">SIG12</strain>
    </source>
</reference>
<feature type="binding site" evidence="3">
    <location>
        <position position="15"/>
    </location>
    <ligand>
        <name>a divalent metal cation</name>
        <dbReference type="ChEBI" id="CHEBI:60240"/>
        <label>1</label>
    </ligand>
</feature>
<name>A0A8T3VCP3_9EURY</name>
<dbReference type="FunFam" id="3.20.20.140:FF:000005">
    <property type="entry name" value="TatD family hydrolase"/>
    <property type="match status" value="1"/>
</dbReference>
<dbReference type="InterPro" id="IPR015991">
    <property type="entry name" value="TatD/YcfH-like"/>
</dbReference>
<dbReference type="Gene3D" id="3.20.20.140">
    <property type="entry name" value="Metal-dependent hydrolases"/>
    <property type="match status" value="1"/>
</dbReference>
<feature type="binding site" evidence="3">
    <location>
        <position position="207"/>
    </location>
    <ligand>
        <name>a divalent metal cation</name>
        <dbReference type="ChEBI" id="CHEBI:60240"/>
        <label>1</label>
    </ligand>
</feature>
<evidence type="ECO:0000313" key="4">
    <source>
        <dbReference type="EMBL" id="MBE6504912.1"/>
    </source>
</evidence>
<organism evidence="4 5">
    <name type="scientific">Methanobrevibacter millerae</name>
    <dbReference type="NCBI Taxonomy" id="230361"/>
    <lineage>
        <taxon>Archaea</taxon>
        <taxon>Methanobacteriati</taxon>
        <taxon>Methanobacteriota</taxon>
        <taxon>Methanomada group</taxon>
        <taxon>Methanobacteria</taxon>
        <taxon>Methanobacteriales</taxon>
        <taxon>Methanobacteriaceae</taxon>
        <taxon>Methanobrevibacter</taxon>
    </lineage>
</organism>
<dbReference type="Pfam" id="PF01026">
    <property type="entry name" value="TatD_DNase"/>
    <property type="match status" value="1"/>
</dbReference>
<evidence type="ECO:0000256" key="1">
    <source>
        <dbReference type="ARBA" id="ARBA00022723"/>
    </source>
</evidence>
<dbReference type="GO" id="GO:0016788">
    <property type="term" value="F:hydrolase activity, acting on ester bonds"/>
    <property type="evidence" value="ECO:0007669"/>
    <property type="project" value="InterPro"/>
</dbReference>
<proteinExistence type="predicted"/>
<dbReference type="InterPro" id="IPR032466">
    <property type="entry name" value="Metal_Hydrolase"/>
</dbReference>
<gene>
    <name evidence="4" type="ORF">E7Z73_04070</name>
</gene>
<dbReference type="InterPro" id="IPR001130">
    <property type="entry name" value="TatD-like"/>
</dbReference>
<dbReference type="EMBL" id="SUTE01000031">
    <property type="protein sequence ID" value="MBE6504912.1"/>
    <property type="molecule type" value="Genomic_DNA"/>
</dbReference>
<dbReference type="GO" id="GO:0046872">
    <property type="term" value="F:metal ion binding"/>
    <property type="evidence" value="ECO:0007669"/>
    <property type="project" value="UniProtKB-KW"/>
</dbReference>
<comment type="caution">
    <text evidence="4">The sequence shown here is derived from an EMBL/GenBank/DDBJ whole genome shotgun (WGS) entry which is preliminary data.</text>
</comment>
<feature type="binding site" evidence="3">
    <location>
        <position position="99"/>
    </location>
    <ligand>
        <name>a divalent metal cation</name>
        <dbReference type="ChEBI" id="CHEBI:60240"/>
        <label>1</label>
    </ligand>
</feature>
<dbReference type="CDD" id="cd01310">
    <property type="entry name" value="TatD_DNAse"/>
    <property type="match status" value="1"/>
</dbReference>
<evidence type="ECO:0000313" key="5">
    <source>
        <dbReference type="Proteomes" id="UP000762703"/>
    </source>
</evidence>
<evidence type="ECO:0000256" key="3">
    <source>
        <dbReference type="PIRSR" id="PIRSR005902-1"/>
    </source>
</evidence>
<dbReference type="SUPFAM" id="SSF51556">
    <property type="entry name" value="Metallo-dependent hydrolases"/>
    <property type="match status" value="1"/>
</dbReference>